<dbReference type="AlphaFoldDB" id="A0A1V3BY64"/>
<name>A0A1V3BY64_9ACTN</name>
<evidence type="ECO:0000256" key="4">
    <source>
        <dbReference type="ARBA" id="ARBA00022448"/>
    </source>
</evidence>
<keyword evidence="11" id="KW-1185">Reference proteome</keyword>
<protein>
    <submittedName>
        <fullName evidence="10">Sulfonate ABC transporter substrate-binding protein</fullName>
    </submittedName>
</protein>
<evidence type="ECO:0000256" key="9">
    <source>
        <dbReference type="SAM" id="SignalP"/>
    </source>
</evidence>
<feature type="signal peptide" evidence="9">
    <location>
        <begin position="1"/>
        <end position="25"/>
    </location>
</feature>
<proteinExistence type="inferred from homology"/>
<dbReference type="GO" id="GO:0042597">
    <property type="term" value="C:periplasmic space"/>
    <property type="evidence" value="ECO:0007669"/>
    <property type="project" value="UniProtKB-SubCell"/>
</dbReference>
<organism evidence="10 11">
    <name type="scientific">Nocardiopsis sinuspersici</name>
    <dbReference type="NCBI Taxonomy" id="501010"/>
    <lineage>
        <taxon>Bacteria</taxon>
        <taxon>Bacillati</taxon>
        <taxon>Actinomycetota</taxon>
        <taxon>Actinomycetes</taxon>
        <taxon>Streptosporangiales</taxon>
        <taxon>Nocardiopsidaceae</taxon>
        <taxon>Nocardiopsis</taxon>
    </lineage>
</organism>
<dbReference type="Gene3D" id="3.40.190.10">
    <property type="entry name" value="Periplasmic binding protein-like II"/>
    <property type="match status" value="2"/>
</dbReference>
<accession>A0A1V3BY64</accession>
<dbReference type="SUPFAM" id="SSF53850">
    <property type="entry name" value="Periplasmic binding protein-like II"/>
    <property type="match status" value="1"/>
</dbReference>
<evidence type="ECO:0000256" key="2">
    <source>
        <dbReference type="ARBA" id="ARBA00004533"/>
    </source>
</evidence>
<dbReference type="PROSITE" id="PS51257">
    <property type="entry name" value="PROKAR_LIPOPROTEIN"/>
    <property type="match status" value="1"/>
</dbReference>
<keyword evidence="8" id="KW-0472">Membrane</keyword>
<dbReference type="PANTHER" id="PTHR30024:SF47">
    <property type="entry name" value="TAURINE-BINDING PERIPLASMIC PROTEIN"/>
    <property type="match status" value="1"/>
</dbReference>
<keyword evidence="4" id="KW-0813">Transport</keyword>
<evidence type="ECO:0000256" key="8">
    <source>
        <dbReference type="ARBA" id="ARBA00023136"/>
    </source>
</evidence>
<keyword evidence="5" id="KW-1003">Cell membrane</keyword>
<evidence type="ECO:0000313" key="10">
    <source>
        <dbReference type="EMBL" id="OOC53388.1"/>
    </source>
</evidence>
<evidence type="ECO:0000256" key="7">
    <source>
        <dbReference type="ARBA" id="ARBA00022729"/>
    </source>
</evidence>
<evidence type="ECO:0000256" key="5">
    <source>
        <dbReference type="ARBA" id="ARBA00022475"/>
    </source>
</evidence>
<reference evidence="11" key="1">
    <citation type="submission" date="2016-08" db="EMBL/GenBank/DDBJ databases">
        <authorList>
            <person name="Tokovenko B."/>
            <person name="Kalinowski J."/>
        </authorList>
    </citation>
    <scope>NUCLEOTIDE SEQUENCE [LARGE SCALE GENOMIC DNA]</scope>
    <source>
        <strain evidence="11">UTMC102</strain>
    </source>
</reference>
<dbReference type="PANTHER" id="PTHR30024">
    <property type="entry name" value="ALIPHATIC SULFONATES-BINDING PROTEIN-RELATED"/>
    <property type="match status" value="1"/>
</dbReference>
<feature type="chain" id="PRO_5012708369" evidence="9">
    <location>
        <begin position="26"/>
        <end position="352"/>
    </location>
</feature>
<dbReference type="InterPro" id="IPR044527">
    <property type="entry name" value="NrtA/CpmA_ABC-bd_dom"/>
</dbReference>
<keyword evidence="6" id="KW-0997">Cell inner membrane</keyword>
<dbReference type="GO" id="GO:0005886">
    <property type="term" value="C:plasma membrane"/>
    <property type="evidence" value="ECO:0007669"/>
    <property type="project" value="UniProtKB-SubCell"/>
</dbReference>
<dbReference type="OrthoDB" id="506341at2"/>
<comment type="similarity">
    <text evidence="3">Belongs to the bacterial solute-binding protein SsuA/TauA family.</text>
</comment>
<evidence type="ECO:0000256" key="6">
    <source>
        <dbReference type="ARBA" id="ARBA00022519"/>
    </source>
</evidence>
<dbReference type="CDD" id="cd13553">
    <property type="entry name" value="PBP2_NrtA_CpmA_like"/>
    <property type="match status" value="1"/>
</dbReference>
<comment type="caution">
    <text evidence="10">The sequence shown here is derived from an EMBL/GenBank/DDBJ whole genome shotgun (WGS) entry which is preliminary data.</text>
</comment>
<dbReference type="STRING" id="501010.NOSIN_05825"/>
<evidence type="ECO:0000313" key="11">
    <source>
        <dbReference type="Proteomes" id="UP000189004"/>
    </source>
</evidence>
<evidence type="ECO:0000256" key="3">
    <source>
        <dbReference type="ARBA" id="ARBA00010742"/>
    </source>
</evidence>
<dbReference type="Proteomes" id="UP000189004">
    <property type="component" value="Unassembled WGS sequence"/>
</dbReference>
<dbReference type="Pfam" id="PF13379">
    <property type="entry name" value="NMT1_2"/>
    <property type="match status" value="1"/>
</dbReference>
<comment type="subcellular location">
    <subcellularLocation>
        <location evidence="2">Cell inner membrane</location>
    </subcellularLocation>
    <subcellularLocation>
        <location evidence="1">Periplasm</location>
    </subcellularLocation>
</comment>
<keyword evidence="7 9" id="KW-0732">Signal</keyword>
<dbReference type="RefSeq" id="WP_077689762.1">
    <property type="nucleotide sequence ID" value="NZ_MCOK01000001.1"/>
</dbReference>
<sequence length="352" mass="36432">MSPRTSPLRATAAALVLAVVTTACGAVGGGGDDRGLTLGYFPNLTHAPALVGVEKGLLEEALGEAAPLSTQTFNAGPDAINAVFSGEIDAAFIGPSPTVNGWAQSEGAALRVIAGSTSGGAGLVVRPGIDGVEDLPGATLATPQLGNTQDVALRWFAREQGWRVDTEGGGDLSILPQNNAETVNAFTLGEIDGAWVPEPYLSRLVTEAGGELLLDEAEQWPGTGGDFVTTHLIVNADYLDTHPEEVERLLRGHVETVDWINHHPEGARRAAAAHLADLTGSRPEPGVVASAFDNMTFTVDPIAPSLAAGAEHAQTVGLIDPVDLNGIYALDPLNGLLREAGRDEVAGPQEEQ</sequence>
<gene>
    <name evidence="10" type="ORF">NOSIN_05825</name>
</gene>
<evidence type="ECO:0000256" key="1">
    <source>
        <dbReference type="ARBA" id="ARBA00004418"/>
    </source>
</evidence>
<dbReference type="EMBL" id="MCOK01000001">
    <property type="protein sequence ID" value="OOC53388.1"/>
    <property type="molecule type" value="Genomic_DNA"/>
</dbReference>